<keyword evidence="2" id="KW-0813">Transport</keyword>
<evidence type="ECO:0000313" key="7">
    <source>
        <dbReference type="EMBL" id="ELZ96740.1"/>
    </source>
</evidence>
<dbReference type="InterPro" id="IPR047218">
    <property type="entry name" value="YocR/YhdH-like"/>
</dbReference>
<dbReference type="Proteomes" id="UP000011550">
    <property type="component" value="Unassembled WGS sequence"/>
</dbReference>
<dbReference type="AlphaFoldDB" id="M0IJ00"/>
<dbReference type="CDD" id="cd10336">
    <property type="entry name" value="SLC6sbd_Tyt1-Like"/>
    <property type="match status" value="1"/>
</dbReference>
<dbReference type="NCBIfam" id="NF037979">
    <property type="entry name" value="Na_transp"/>
    <property type="match status" value="1"/>
</dbReference>
<evidence type="ECO:0000256" key="1">
    <source>
        <dbReference type="ARBA" id="ARBA00004141"/>
    </source>
</evidence>
<protein>
    <submittedName>
        <fullName evidence="7">Sodium-dependent transporter</fullName>
    </submittedName>
</protein>
<dbReference type="PROSITE" id="PS50267">
    <property type="entry name" value="NA_NEUROTRAN_SYMP_3"/>
    <property type="match status" value="1"/>
</dbReference>
<feature type="transmembrane region" description="Helical" evidence="6">
    <location>
        <begin position="152"/>
        <end position="170"/>
    </location>
</feature>
<evidence type="ECO:0000256" key="6">
    <source>
        <dbReference type="SAM" id="Phobius"/>
    </source>
</evidence>
<feature type="transmembrane region" description="Helical" evidence="6">
    <location>
        <begin position="452"/>
        <end position="472"/>
    </location>
</feature>
<proteinExistence type="predicted"/>
<reference evidence="7 8" key="1">
    <citation type="journal article" date="2014" name="PLoS Genet.">
        <title>Phylogenetically driven sequencing of extremely halophilic archaea reveals strategies for static and dynamic osmo-response.</title>
        <authorList>
            <person name="Becker E.A."/>
            <person name="Seitzer P.M."/>
            <person name="Tritt A."/>
            <person name="Larsen D."/>
            <person name="Krusor M."/>
            <person name="Yao A.I."/>
            <person name="Wu D."/>
            <person name="Madern D."/>
            <person name="Eisen J.A."/>
            <person name="Darling A.E."/>
            <person name="Facciotti M.T."/>
        </authorList>
    </citation>
    <scope>NUCLEOTIDE SEQUENCE [LARGE SCALE GENOMIC DNA]</scope>
    <source>
        <strain evidence="7 8">ATCC BAA-1512</strain>
    </source>
</reference>
<dbReference type="GO" id="GO:0016020">
    <property type="term" value="C:membrane"/>
    <property type="evidence" value="ECO:0007669"/>
    <property type="project" value="UniProtKB-SubCell"/>
</dbReference>
<feature type="transmembrane region" description="Helical" evidence="6">
    <location>
        <begin position="425"/>
        <end position="446"/>
    </location>
</feature>
<sequence>MGCQWVSMARETWATRLGFILAAVGSAVGLGNIWRFPWQTAENGGSAFLVVYLGIVLLVGVPGLLGEFVIGRRANKSPVGALRELSGSKRWGFVGAFSVITGLSLLSFYSVVGGWILRYLLESGAAVLGGNPAYFTNPGQYFGGVSAGTDAALFHLLFLGLTGLIVLAGIRKGIELGTKVMMPAVLVLLLALAGWAATQPNAAAGYAFFLRFDPSVITENFFAILGPAAGQALFTLSLGAGTMVTYSSYLGEDRSLPLDGSAIAVLNTSVGVITGLVVFPLLFSQGIDPTATGTGPGALFVGLAGAFSQLPAGTLIATTFFAVVTLAALSSSISMLEIPVAFLVDEYGVSRRAAVLGMAGIVAVTGTVCAFNPGIFSFVAGTLVNILLTTGLVAFLLFVGWVMGRDAIEEFSSGAGSLGRRLGTPWLFAVGVVLPLFLVFTLLTHFGVDTNIGFWPTVGLTVVASVAAFLGLRQPNSVV</sequence>
<accession>M0IJ00</accession>
<feature type="transmembrane region" description="Helical" evidence="6">
    <location>
        <begin position="382"/>
        <end position="404"/>
    </location>
</feature>
<comment type="caution">
    <text evidence="7">The sequence shown here is derived from an EMBL/GenBank/DDBJ whole genome shotgun (WGS) entry which is preliminary data.</text>
</comment>
<evidence type="ECO:0000256" key="2">
    <source>
        <dbReference type="ARBA" id="ARBA00022448"/>
    </source>
</evidence>
<feature type="transmembrane region" description="Helical" evidence="6">
    <location>
        <begin position="182"/>
        <end position="209"/>
    </location>
</feature>
<dbReference type="PANTHER" id="PTHR42948:SF1">
    <property type="entry name" value="TRANSPORTER"/>
    <property type="match status" value="1"/>
</dbReference>
<feature type="transmembrane region" description="Helical" evidence="6">
    <location>
        <begin position="46"/>
        <end position="70"/>
    </location>
</feature>
<comment type="subcellular location">
    <subcellularLocation>
        <location evidence="1">Membrane</location>
        <topology evidence="1">Multi-pass membrane protein</topology>
    </subcellularLocation>
</comment>
<dbReference type="PANTHER" id="PTHR42948">
    <property type="entry name" value="TRANSPORTER"/>
    <property type="match status" value="1"/>
</dbReference>
<dbReference type="PATRIC" id="fig|662479.7.peg.651"/>
<feature type="transmembrane region" description="Helical" evidence="6">
    <location>
        <begin position="262"/>
        <end position="283"/>
    </location>
</feature>
<dbReference type="STRING" id="662479.C440_03163"/>
<feature type="transmembrane region" description="Helical" evidence="6">
    <location>
        <begin position="221"/>
        <end position="250"/>
    </location>
</feature>
<keyword evidence="3 6" id="KW-0812">Transmembrane</keyword>
<organism evidence="7 8">
    <name type="scientific">Haloferax mucosum ATCC BAA-1512</name>
    <dbReference type="NCBI Taxonomy" id="662479"/>
    <lineage>
        <taxon>Archaea</taxon>
        <taxon>Methanobacteriati</taxon>
        <taxon>Methanobacteriota</taxon>
        <taxon>Stenosarchaea group</taxon>
        <taxon>Halobacteria</taxon>
        <taxon>Halobacteriales</taxon>
        <taxon>Haloferacaceae</taxon>
        <taxon>Haloferax</taxon>
    </lineage>
</organism>
<feature type="transmembrane region" description="Helical" evidence="6">
    <location>
        <begin position="315"/>
        <end position="343"/>
    </location>
</feature>
<keyword evidence="5 6" id="KW-0472">Membrane</keyword>
<dbReference type="PRINTS" id="PR00176">
    <property type="entry name" value="NANEUSMPORT"/>
</dbReference>
<dbReference type="SUPFAM" id="SSF161070">
    <property type="entry name" value="SNF-like"/>
    <property type="match status" value="1"/>
</dbReference>
<evidence type="ECO:0000313" key="8">
    <source>
        <dbReference type="Proteomes" id="UP000011550"/>
    </source>
</evidence>
<keyword evidence="8" id="KW-1185">Reference proteome</keyword>
<keyword evidence="4 6" id="KW-1133">Transmembrane helix</keyword>
<feature type="transmembrane region" description="Helical" evidence="6">
    <location>
        <begin position="12"/>
        <end position="34"/>
    </location>
</feature>
<feature type="transmembrane region" description="Helical" evidence="6">
    <location>
        <begin position="355"/>
        <end position="376"/>
    </location>
</feature>
<evidence type="ECO:0000256" key="5">
    <source>
        <dbReference type="ARBA" id="ARBA00023136"/>
    </source>
</evidence>
<dbReference type="EMBL" id="AOLN01000006">
    <property type="protein sequence ID" value="ELZ96740.1"/>
    <property type="molecule type" value="Genomic_DNA"/>
</dbReference>
<dbReference type="InterPro" id="IPR000175">
    <property type="entry name" value="Na/ntran_symport"/>
</dbReference>
<feature type="transmembrane region" description="Helical" evidence="6">
    <location>
        <begin position="91"/>
        <end position="117"/>
    </location>
</feature>
<evidence type="ECO:0000256" key="3">
    <source>
        <dbReference type="ARBA" id="ARBA00022692"/>
    </source>
</evidence>
<dbReference type="InterPro" id="IPR037272">
    <property type="entry name" value="SNS_sf"/>
</dbReference>
<gene>
    <name evidence="7" type="ORF">C440_03163</name>
</gene>
<evidence type="ECO:0000256" key="4">
    <source>
        <dbReference type="ARBA" id="ARBA00022989"/>
    </source>
</evidence>
<name>M0IJ00_9EURY</name>
<dbReference type="Pfam" id="PF00209">
    <property type="entry name" value="SNF"/>
    <property type="match status" value="2"/>
</dbReference>